<proteinExistence type="predicted"/>
<keyword evidence="1" id="KW-0812">Transmembrane</keyword>
<feature type="transmembrane region" description="Helical" evidence="1">
    <location>
        <begin position="40"/>
        <end position="60"/>
    </location>
</feature>
<evidence type="ECO:0000313" key="2">
    <source>
        <dbReference type="EMBL" id="MFI1965417.1"/>
    </source>
</evidence>
<dbReference type="Proteomes" id="UP001611548">
    <property type="component" value="Unassembled WGS sequence"/>
</dbReference>
<keyword evidence="1" id="KW-1133">Transmembrane helix</keyword>
<gene>
    <name evidence="2" type="ORF">ACH429_15110</name>
</gene>
<keyword evidence="1" id="KW-0472">Membrane</keyword>
<reference evidence="2 3" key="1">
    <citation type="submission" date="2024-10" db="EMBL/GenBank/DDBJ databases">
        <title>The Natural Products Discovery Center: Release of the First 8490 Sequenced Strains for Exploring Actinobacteria Biosynthetic Diversity.</title>
        <authorList>
            <person name="Kalkreuter E."/>
            <person name="Kautsar S.A."/>
            <person name="Yang D."/>
            <person name="Bader C.D."/>
            <person name="Teijaro C.N."/>
            <person name="Fluegel L."/>
            <person name="Davis C.M."/>
            <person name="Simpson J.R."/>
            <person name="Lauterbach L."/>
            <person name="Steele A.D."/>
            <person name="Gui C."/>
            <person name="Meng S."/>
            <person name="Li G."/>
            <person name="Viehrig K."/>
            <person name="Ye F."/>
            <person name="Su P."/>
            <person name="Kiefer A.F."/>
            <person name="Nichols A."/>
            <person name="Cepeda A.J."/>
            <person name="Yan W."/>
            <person name="Fan B."/>
            <person name="Jiang Y."/>
            <person name="Adhikari A."/>
            <person name="Zheng C.-J."/>
            <person name="Schuster L."/>
            <person name="Cowan T.M."/>
            <person name="Smanski M.J."/>
            <person name="Chevrette M.G."/>
            <person name="De Carvalho L.P.S."/>
            <person name="Shen B."/>
        </authorList>
    </citation>
    <scope>NUCLEOTIDE SEQUENCE [LARGE SCALE GENOMIC DNA]</scope>
    <source>
        <strain evidence="2 3">NPDC020327</strain>
    </source>
</reference>
<protein>
    <recommendedName>
        <fullName evidence="4">Integral membrane protein</fullName>
    </recommendedName>
</protein>
<organism evidence="2 3">
    <name type="scientific">Streptomyces pathocidini</name>
    <dbReference type="NCBI Taxonomy" id="1650571"/>
    <lineage>
        <taxon>Bacteria</taxon>
        <taxon>Bacillati</taxon>
        <taxon>Actinomycetota</taxon>
        <taxon>Actinomycetes</taxon>
        <taxon>Kitasatosporales</taxon>
        <taxon>Streptomycetaceae</taxon>
        <taxon>Streptomyces</taxon>
    </lineage>
</organism>
<dbReference type="EMBL" id="JBIRWE010000005">
    <property type="protein sequence ID" value="MFI1965417.1"/>
    <property type="molecule type" value="Genomic_DNA"/>
</dbReference>
<keyword evidence="3" id="KW-1185">Reference proteome</keyword>
<accession>A0ABW7UV16</accession>
<feature type="transmembrane region" description="Helical" evidence="1">
    <location>
        <begin position="81"/>
        <end position="106"/>
    </location>
</feature>
<name>A0ABW7UV16_9ACTN</name>
<dbReference type="RefSeq" id="WP_398718387.1">
    <property type="nucleotide sequence ID" value="NZ_JBIRWE010000005.1"/>
</dbReference>
<evidence type="ECO:0008006" key="4">
    <source>
        <dbReference type="Google" id="ProtNLM"/>
    </source>
</evidence>
<feature type="transmembrane region" description="Helical" evidence="1">
    <location>
        <begin position="142"/>
        <end position="163"/>
    </location>
</feature>
<feature type="transmembrane region" description="Helical" evidence="1">
    <location>
        <begin position="112"/>
        <end position="130"/>
    </location>
</feature>
<sequence length="165" mass="17337">MSPPPVAETEAQRLKERIYATITMLAVVVGLTEWDDLTYADTMAVIVATALGLWLASLVADAQAHRAIHARRARRQELRRMLHVSSPLLLSAVGPLVMTGLAALGVFDLDDALLLAAGVETASLFAWGYIGGRRVGGNPLVALVAGGLDMAIGLFVASVKLAAGH</sequence>
<comment type="caution">
    <text evidence="2">The sequence shown here is derived from an EMBL/GenBank/DDBJ whole genome shotgun (WGS) entry which is preliminary data.</text>
</comment>
<evidence type="ECO:0000256" key="1">
    <source>
        <dbReference type="SAM" id="Phobius"/>
    </source>
</evidence>
<evidence type="ECO:0000313" key="3">
    <source>
        <dbReference type="Proteomes" id="UP001611548"/>
    </source>
</evidence>